<gene>
    <name evidence="1" type="ORF">Hsw_2917</name>
</gene>
<dbReference type="AlphaFoldDB" id="W8F3C7"/>
<dbReference type="PATRIC" id="fig|1227739.3.peg.3100"/>
<dbReference type="KEGG" id="hsw:Hsw_2917"/>
<name>W8F3C7_9BACT</name>
<evidence type="ECO:0000313" key="1">
    <source>
        <dbReference type="EMBL" id="AHJ98512.1"/>
    </source>
</evidence>
<keyword evidence="2" id="KW-1185">Reference proteome</keyword>
<protein>
    <submittedName>
        <fullName evidence="1">Uncharacterized protein</fullName>
    </submittedName>
</protein>
<dbReference type="Proteomes" id="UP000019423">
    <property type="component" value="Chromosome"/>
</dbReference>
<reference evidence="1 2" key="1">
    <citation type="submission" date="2014-01" db="EMBL/GenBank/DDBJ databases">
        <title>Complete genome sequence of ionizing-radiation resistance bacterium Hymenobacter swuensis DY53.</title>
        <authorList>
            <person name="Jung J.-H."/>
            <person name="Jeong S.-W."/>
            <person name="Joe M.-H."/>
            <person name="Cho y.-j."/>
            <person name="Kim M.-K."/>
            <person name="Lim S.-Y."/>
        </authorList>
    </citation>
    <scope>NUCLEOTIDE SEQUENCE [LARGE SCALE GENOMIC DNA]</scope>
    <source>
        <strain evidence="1 2">DY53</strain>
    </source>
</reference>
<evidence type="ECO:0000313" key="2">
    <source>
        <dbReference type="Proteomes" id="UP000019423"/>
    </source>
</evidence>
<proteinExistence type="predicted"/>
<accession>W8F3C7</accession>
<dbReference type="EMBL" id="CP007145">
    <property type="protein sequence ID" value="AHJ98512.1"/>
    <property type="molecule type" value="Genomic_DNA"/>
</dbReference>
<dbReference type="HOGENOM" id="CLU_3080689_0_0_10"/>
<organism evidence="1 2">
    <name type="scientific">Hymenobacter swuensis DY53</name>
    <dbReference type="NCBI Taxonomy" id="1227739"/>
    <lineage>
        <taxon>Bacteria</taxon>
        <taxon>Pseudomonadati</taxon>
        <taxon>Bacteroidota</taxon>
        <taxon>Cytophagia</taxon>
        <taxon>Cytophagales</taxon>
        <taxon>Hymenobacteraceae</taxon>
        <taxon>Hymenobacter</taxon>
    </lineage>
</organism>
<sequence length="52" mass="6154">MNADEQDLFTFKHPETGFLFFSSLRGVQIPQRFVTREALTAFIKQYKDDVRN</sequence>